<keyword evidence="5 8" id="KW-0812">Transmembrane</keyword>
<protein>
    <recommendedName>
        <fullName evidence="4">Methylamine utilization protein MauE</fullName>
    </recommendedName>
</protein>
<comment type="caution">
    <text evidence="10">The sequence shown here is derived from an EMBL/GenBank/DDBJ whole genome shotgun (WGS) entry which is preliminary data.</text>
</comment>
<comment type="pathway">
    <text evidence="3">One-carbon metabolism; methylamine degradation.</text>
</comment>
<feature type="transmembrane region" description="Helical" evidence="8">
    <location>
        <begin position="117"/>
        <end position="138"/>
    </location>
</feature>
<evidence type="ECO:0000259" key="9">
    <source>
        <dbReference type="Pfam" id="PF07291"/>
    </source>
</evidence>
<evidence type="ECO:0000256" key="6">
    <source>
        <dbReference type="ARBA" id="ARBA00022989"/>
    </source>
</evidence>
<comment type="subcellular location">
    <subcellularLocation>
        <location evidence="2">Membrane</location>
        <topology evidence="2">Multi-pass membrane protein</topology>
    </subcellularLocation>
</comment>
<feature type="transmembrane region" description="Helical" evidence="8">
    <location>
        <begin position="6"/>
        <end position="25"/>
    </location>
</feature>
<dbReference type="EMBL" id="WKJK01000002">
    <property type="protein sequence ID" value="MRW89234.1"/>
    <property type="molecule type" value="Genomic_DNA"/>
</dbReference>
<dbReference type="UniPathway" id="UPA00895"/>
<evidence type="ECO:0000256" key="4">
    <source>
        <dbReference type="ARBA" id="ARBA00019078"/>
    </source>
</evidence>
<dbReference type="Proteomes" id="UP000433309">
    <property type="component" value="Unassembled WGS sequence"/>
</dbReference>
<dbReference type="Pfam" id="PF07291">
    <property type="entry name" value="MauE"/>
    <property type="match status" value="1"/>
</dbReference>
<organism evidence="10 11">
    <name type="scientific">Duganella guangzhouensis</name>
    <dbReference type="NCBI Taxonomy" id="2666084"/>
    <lineage>
        <taxon>Bacteria</taxon>
        <taxon>Pseudomonadati</taxon>
        <taxon>Pseudomonadota</taxon>
        <taxon>Betaproteobacteria</taxon>
        <taxon>Burkholderiales</taxon>
        <taxon>Oxalobacteraceae</taxon>
        <taxon>Telluria group</taxon>
        <taxon>Duganella</taxon>
    </lineage>
</organism>
<dbReference type="AlphaFoldDB" id="A0A6I2KXT3"/>
<keyword evidence="7 8" id="KW-0472">Membrane</keyword>
<evidence type="ECO:0000256" key="5">
    <source>
        <dbReference type="ARBA" id="ARBA00022692"/>
    </source>
</evidence>
<feature type="transmembrane region" description="Helical" evidence="8">
    <location>
        <begin position="75"/>
        <end position="96"/>
    </location>
</feature>
<reference evidence="10 11" key="1">
    <citation type="submission" date="2019-11" db="EMBL/GenBank/DDBJ databases">
        <title>Novel species isolated from a subtropical stream in China.</title>
        <authorList>
            <person name="Lu H."/>
        </authorList>
    </citation>
    <scope>NUCLEOTIDE SEQUENCE [LARGE SCALE GENOMIC DNA]</scope>
    <source>
        <strain evidence="10 11">FT80W</strain>
    </source>
</reference>
<proteinExistence type="predicted"/>
<sequence length="184" mass="19028">MPALMAMLALAVSSFLLMLFAFALLHKASGFARFTGFVAAYRILPTATVGIVSALLILVETVTVALLVWAPLRAVGLYSAAALLLLYGVAIGWNVRRGRTHIDCGCGGPAHAVSAPLALRNLCLALGAGMCAAVPTQLLDQAQAAVALAAGVMAWLIFQLASIALSILHRAGTTASLKNERTSS</sequence>
<name>A0A6I2KXT3_9BURK</name>
<dbReference type="RefSeq" id="WP_154373516.1">
    <property type="nucleotide sequence ID" value="NZ_WKJK01000002.1"/>
</dbReference>
<dbReference type="GO" id="GO:0016020">
    <property type="term" value="C:membrane"/>
    <property type="evidence" value="ECO:0007669"/>
    <property type="project" value="UniProtKB-SubCell"/>
</dbReference>
<gene>
    <name evidence="10" type="ORF">GJ699_04480</name>
</gene>
<evidence type="ECO:0000313" key="10">
    <source>
        <dbReference type="EMBL" id="MRW89234.1"/>
    </source>
</evidence>
<evidence type="ECO:0000256" key="2">
    <source>
        <dbReference type="ARBA" id="ARBA00004141"/>
    </source>
</evidence>
<keyword evidence="6 8" id="KW-1133">Transmembrane helix</keyword>
<evidence type="ECO:0000256" key="3">
    <source>
        <dbReference type="ARBA" id="ARBA00004856"/>
    </source>
</evidence>
<evidence type="ECO:0000256" key="7">
    <source>
        <dbReference type="ARBA" id="ARBA00023136"/>
    </source>
</evidence>
<accession>A0A6I2KXT3</accession>
<evidence type="ECO:0000256" key="1">
    <source>
        <dbReference type="ARBA" id="ARBA00003475"/>
    </source>
</evidence>
<dbReference type="InterPro" id="IPR009908">
    <property type="entry name" value="Methylamine_util_MauE"/>
</dbReference>
<evidence type="ECO:0000256" key="8">
    <source>
        <dbReference type="SAM" id="Phobius"/>
    </source>
</evidence>
<feature type="transmembrane region" description="Helical" evidence="8">
    <location>
        <begin position="46"/>
        <end position="69"/>
    </location>
</feature>
<feature type="transmembrane region" description="Helical" evidence="8">
    <location>
        <begin position="144"/>
        <end position="168"/>
    </location>
</feature>
<dbReference type="GO" id="GO:0030416">
    <property type="term" value="P:methylamine metabolic process"/>
    <property type="evidence" value="ECO:0007669"/>
    <property type="project" value="InterPro"/>
</dbReference>
<evidence type="ECO:0000313" key="11">
    <source>
        <dbReference type="Proteomes" id="UP000433309"/>
    </source>
</evidence>
<comment type="function">
    <text evidence="1">May be specifically involved in the processing, transport, and/or maturation of the MADH beta-subunit.</text>
</comment>
<feature type="domain" description="Methylamine utilisation protein MauE" evidence="9">
    <location>
        <begin position="5"/>
        <end position="132"/>
    </location>
</feature>
<keyword evidence="11" id="KW-1185">Reference proteome</keyword>